<sequence>MGIRVVGPKPKLNRGPTTLICPKCCNENATTVAKCLSMIMRSSALSSFSEMLGNSSLAEKQ</sequence>
<accession>A0A078HZ36</accession>
<protein>
    <submittedName>
        <fullName evidence="1">BnaA04g10390D protein</fullName>
    </submittedName>
</protein>
<evidence type="ECO:0000313" key="1">
    <source>
        <dbReference type="EMBL" id="CDY42574.1"/>
    </source>
</evidence>
<reference evidence="1 2" key="1">
    <citation type="journal article" date="2014" name="Science">
        <title>Plant genetics. Early allopolyploid evolution in the post-Neolithic Brassica napus oilseed genome.</title>
        <authorList>
            <person name="Chalhoub B."/>
            <person name="Denoeud F."/>
            <person name="Liu S."/>
            <person name="Parkin I.A."/>
            <person name="Tang H."/>
            <person name="Wang X."/>
            <person name="Chiquet J."/>
            <person name="Belcram H."/>
            <person name="Tong C."/>
            <person name="Samans B."/>
            <person name="Correa M."/>
            <person name="Da Silva C."/>
            <person name="Just J."/>
            <person name="Falentin C."/>
            <person name="Koh C.S."/>
            <person name="Le Clainche I."/>
            <person name="Bernard M."/>
            <person name="Bento P."/>
            <person name="Noel B."/>
            <person name="Labadie K."/>
            <person name="Alberti A."/>
            <person name="Charles M."/>
            <person name="Arnaud D."/>
            <person name="Guo H."/>
            <person name="Daviaud C."/>
            <person name="Alamery S."/>
            <person name="Jabbari K."/>
            <person name="Zhao M."/>
            <person name="Edger P.P."/>
            <person name="Chelaifa H."/>
            <person name="Tack D."/>
            <person name="Lassalle G."/>
            <person name="Mestiri I."/>
            <person name="Schnel N."/>
            <person name="Le Paslier M.C."/>
            <person name="Fan G."/>
            <person name="Renault V."/>
            <person name="Bayer P.E."/>
            <person name="Golicz A.A."/>
            <person name="Manoli S."/>
            <person name="Lee T.H."/>
            <person name="Thi V.H."/>
            <person name="Chalabi S."/>
            <person name="Hu Q."/>
            <person name="Fan C."/>
            <person name="Tollenaere R."/>
            <person name="Lu Y."/>
            <person name="Battail C."/>
            <person name="Shen J."/>
            <person name="Sidebottom C.H."/>
            <person name="Wang X."/>
            <person name="Canaguier A."/>
            <person name="Chauveau A."/>
            <person name="Berard A."/>
            <person name="Deniot G."/>
            <person name="Guan M."/>
            <person name="Liu Z."/>
            <person name="Sun F."/>
            <person name="Lim Y.P."/>
            <person name="Lyons E."/>
            <person name="Town C.D."/>
            <person name="Bancroft I."/>
            <person name="Wang X."/>
            <person name="Meng J."/>
            <person name="Ma J."/>
            <person name="Pires J.C."/>
            <person name="King G.J."/>
            <person name="Brunel D."/>
            <person name="Delourme R."/>
            <person name="Renard M."/>
            <person name="Aury J.M."/>
            <person name="Adams K.L."/>
            <person name="Batley J."/>
            <person name="Snowdon R.J."/>
            <person name="Tost J."/>
            <person name="Edwards D."/>
            <person name="Zhou Y."/>
            <person name="Hua W."/>
            <person name="Sharpe A.G."/>
            <person name="Paterson A.H."/>
            <person name="Guan C."/>
            <person name="Wincker P."/>
        </authorList>
    </citation>
    <scope>NUCLEOTIDE SEQUENCE [LARGE SCALE GENOMIC DNA]</scope>
    <source>
        <strain evidence="2">cv. Darmor-bzh</strain>
    </source>
</reference>
<evidence type="ECO:0000313" key="2">
    <source>
        <dbReference type="Proteomes" id="UP000028999"/>
    </source>
</evidence>
<dbReference type="AlphaFoldDB" id="A0A078HZ36"/>
<keyword evidence="2" id="KW-1185">Reference proteome</keyword>
<dbReference type="Gramene" id="CDY42574">
    <property type="protein sequence ID" value="CDY42574"/>
    <property type="gene ID" value="GSBRNA2T00075070001"/>
</dbReference>
<dbReference type="Proteomes" id="UP000028999">
    <property type="component" value="Unassembled WGS sequence"/>
</dbReference>
<proteinExistence type="predicted"/>
<dbReference type="PaxDb" id="3708-A0A078HZ36"/>
<organism evidence="1 2">
    <name type="scientific">Brassica napus</name>
    <name type="common">Rape</name>
    <dbReference type="NCBI Taxonomy" id="3708"/>
    <lineage>
        <taxon>Eukaryota</taxon>
        <taxon>Viridiplantae</taxon>
        <taxon>Streptophyta</taxon>
        <taxon>Embryophyta</taxon>
        <taxon>Tracheophyta</taxon>
        <taxon>Spermatophyta</taxon>
        <taxon>Magnoliopsida</taxon>
        <taxon>eudicotyledons</taxon>
        <taxon>Gunneridae</taxon>
        <taxon>Pentapetalae</taxon>
        <taxon>rosids</taxon>
        <taxon>malvids</taxon>
        <taxon>Brassicales</taxon>
        <taxon>Brassicaceae</taxon>
        <taxon>Brassiceae</taxon>
        <taxon>Brassica</taxon>
    </lineage>
</organism>
<gene>
    <name evidence="1" type="primary">BnaA04g10390D</name>
    <name evidence="1" type="ORF">GSBRNA2T00075070001</name>
</gene>
<name>A0A078HZ36_BRANA</name>
<dbReference type="EMBL" id="LK032529">
    <property type="protein sequence ID" value="CDY42574.1"/>
    <property type="molecule type" value="Genomic_DNA"/>
</dbReference>